<sequence length="56" mass="6479">MLRSLIPKMLLRLCEKTTSTTRSRRMTILTALRSRSRLWRSNGGDRNGDQPSLSRC</sequence>
<dbReference type="EMBL" id="CAMGYJ010000009">
    <property type="protein sequence ID" value="CAI0545961.1"/>
    <property type="molecule type" value="Genomic_DNA"/>
</dbReference>
<organism evidence="1 2">
    <name type="scientific">Linum tenue</name>
    <dbReference type="NCBI Taxonomy" id="586396"/>
    <lineage>
        <taxon>Eukaryota</taxon>
        <taxon>Viridiplantae</taxon>
        <taxon>Streptophyta</taxon>
        <taxon>Embryophyta</taxon>
        <taxon>Tracheophyta</taxon>
        <taxon>Spermatophyta</taxon>
        <taxon>Magnoliopsida</taxon>
        <taxon>eudicotyledons</taxon>
        <taxon>Gunneridae</taxon>
        <taxon>Pentapetalae</taxon>
        <taxon>rosids</taxon>
        <taxon>fabids</taxon>
        <taxon>Malpighiales</taxon>
        <taxon>Linaceae</taxon>
        <taxon>Linum</taxon>
    </lineage>
</organism>
<evidence type="ECO:0000313" key="2">
    <source>
        <dbReference type="Proteomes" id="UP001154282"/>
    </source>
</evidence>
<reference evidence="1" key="1">
    <citation type="submission" date="2022-08" db="EMBL/GenBank/DDBJ databases">
        <authorList>
            <person name="Gutierrez-Valencia J."/>
        </authorList>
    </citation>
    <scope>NUCLEOTIDE SEQUENCE</scope>
</reference>
<keyword evidence="2" id="KW-1185">Reference proteome</keyword>
<proteinExistence type="predicted"/>
<dbReference type="AlphaFoldDB" id="A0AAV0QM26"/>
<comment type="caution">
    <text evidence="1">The sequence shown here is derived from an EMBL/GenBank/DDBJ whole genome shotgun (WGS) entry which is preliminary data.</text>
</comment>
<evidence type="ECO:0000313" key="1">
    <source>
        <dbReference type="EMBL" id="CAI0545961.1"/>
    </source>
</evidence>
<dbReference type="Proteomes" id="UP001154282">
    <property type="component" value="Unassembled WGS sequence"/>
</dbReference>
<gene>
    <name evidence="1" type="ORF">LITE_LOCUS43757</name>
</gene>
<name>A0AAV0QM26_9ROSI</name>
<protein>
    <submittedName>
        <fullName evidence="1">Uncharacterized protein</fullName>
    </submittedName>
</protein>
<accession>A0AAV0QM26</accession>